<dbReference type="PANTHER" id="PTHR36118">
    <property type="entry name" value="ION-TRANSLOCATING OXIDOREDUCTASE COMPLEX SUBUNIT G"/>
    <property type="match status" value="1"/>
</dbReference>
<comment type="subunit">
    <text evidence="6">The complex is composed of six subunits: RnfA, RnfB, RnfC, RnfD, RnfE and RnfG.</text>
</comment>
<name>A0ABU2ZR38_9ALTE</name>
<comment type="cofactor">
    <cofactor evidence="6">
        <name>FMN</name>
        <dbReference type="ChEBI" id="CHEBI:58210"/>
    </cofactor>
</comment>
<keyword evidence="5 6" id="KW-0249">Electron transport</keyword>
<dbReference type="PIRSF" id="PIRSF006091">
    <property type="entry name" value="E_trnsport_RnfG"/>
    <property type="match status" value="1"/>
</dbReference>
<dbReference type="InterPro" id="IPR007329">
    <property type="entry name" value="FMN-bd"/>
</dbReference>
<gene>
    <name evidence="8" type="primary">rsxG</name>
    <name evidence="6" type="synonym">rnfG</name>
    <name evidence="8" type="ORF">RM552_03555</name>
</gene>
<dbReference type="SMART" id="SM00900">
    <property type="entry name" value="FMN_bind"/>
    <property type="match status" value="1"/>
</dbReference>
<evidence type="ECO:0000256" key="4">
    <source>
        <dbReference type="ARBA" id="ARBA00022643"/>
    </source>
</evidence>
<keyword evidence="6" id="KW-0997">Cell inner membrane</keyword>
<comment type="function">
    <text evidence="6">Part of a membrane-bound complex that couples electron transfer with translocation of ions across the membrane.</text>
</comment>
<dbReference type="Proteomes" id="UP001253545">
    <property type="component" value="Unassembled WGS sequence"/>
</dbReference>
<evidence type="ECO:0000256" key="3">
    <source>
        <dbReference type="ARBA" id="ARBA00022630"/>
    </source>
</evidence>
<evidence type="ECO:0000256" key="2">
    <source>
        <dbReference type="ARBA" id="ARBA00022553"/>
    </source>
</evidence>
<dbReference type="EMBL" id="JAVRHX010000001">
    <property type="protein sequence ID" value="MDT0593917.1"/>
    <property type="molecule type" value="Genomic_DNA"/>
</dbReference>
<proteinExistence type="inferred from homology"/>
<keyword evidence="3 6" id="KW-0285">Flavoprotein</keyword>
<organism evidence="8 9">
    <name type="scientific">Glaciecola petra</name>
    <dbReference type="NCBI Taxonomy" id="3075602"/>
    <lineage>
        <taxon>Bacteria</taxon>
        <taxon>Pseudomonadati</taxon>
        <taxon>Pseudomonadota</taxon>
        <taxon>Gammaproteobacteria</taxon>
        <taxon>Alteromonadales</taxon>
        <taxon>Alteromonadaceae</taxon>
        <taxon>Glaciecola</taxon>
    </lineage>
</organism>
<keyword evidence="6" id="KW-1003">Cell membrane</keyword>
<keyword evidence="6" id="KW-0812">Transmembrane</keyword>
<dbReference type="HAMAP" id="MF_00479">
    <property type="entry name" value="RsxG_RnfG"/>
    <property type="match status" value="1"/>
</dbReference>
<evidence type="ECO:0000259" key="7">
    <source>
        <dbReference type="SMART" id="SM00900"/>
    </source>
</evidence>
<reference evidence="8 9" key="1">
    <citation type="submission" date="2023-09" db="EMBL/GenBank/DDBJ databases">
        <authorList>
            <person name="Rey-Velasco X."/>
        </authorList>
    </citation>
    <scope>NUCLEOTIDE SEQUENCE [LARGE SCALE GENOMIC DNA]</scope>
    <source>
        <strain evidence="8 9">P117</strain>
    </source>
</reference>
<keyword evidence="4 6" id="KW-0288">FMN</keyword>
<comment type="caution">
    <text evidence="8">The sequence shown here is derived from an EMBL/GenBank/DDBJ whole genome shotgun (WGS) entry which is preliminary data.</text>
</comment>
<dbReference type="NCBIfam" id="TIGR01947">
    <property type="entry name" value="rnfG"/>
    <property type="match status" value="1"/>
</dbReference>
<feature type="modified residue" description="FMN phosphoryl threonine" evidence="6">
    <location>
        <position position="175"/>
    </location>
</feature>
<evidence type="ECO:0000313" key="9">
    <source>
        <dbReference type="Proteomes" id="UP001253545"/>
    </source>
</evidence>
<keyword evidence="9" id="KW-1185">Reference proteome</keyword>
<accession>A0ABU2ZR38</accession>
<keyword evidence="2 6" id="KW-0597">Phosphoprotein</keyword>
<feature type="domain" description="FMN-binding" evidence="7">
    <location>
        <begin position="100"/>
        <end position="192"/>
    </location>
</feature>
<keyword evidence="6" id="KW-1278">Translocase</keyword>
<keyword evidence="1 6" id="KW-0813">Transport</keyword>
<comment type="similarity">
    <text evidence="6">Belongs to the RnfG family.</text>
</comment>
<comment type="subcellular location">
    <subcellularLocation>
        <location evidence="6">Cell inner membrane</location>
        <topology evidence="6">Single-pass membrane protein</topology>
    </subcellularLocation>
</comment>
<dbReference type="InterPro" id="IPR010209">
    <property type="entry name" value="Ion_transpt_RnfG/RsxG"/>
</dbReference>
<dbReference type="NCBIfam" id="NF002519">
    <property type="entry name" value="PRK01908.1"/>
    <property type="match status" value="1"/>
</dbReference>
<dbReference type="RefSeq" id="WP_311367412.1">
    <property type="nucleotide sequence ID" value="NZ_JAVRHX010000001.1"/>
</dbReference>
<evidence type="ECO:0000256" key="1">
    <source>
        <dbReference type="ARBA" id="ARBA00022448"/>
    </source>
</evidence>
<evidence type="ECO:0000256" key="5">
    <source>
        <dbReference type="ARBA" id="ARBA00022982"/>
    </source>
</evidence>
<dbReference type="Pfam" id="PF04205">
    <property type="entry name" value="FMN_bind"/>
    <property type="match status" value="1"/>
</dbReference>
<evidence type="ECO:0000256" key="6">
    <source>
        <dbReference type="HAMAP-Rule" id="MF_00479"/>
    </source>
</evidence>
<keyword evidence="6" id="KW-1133">Transmembrane helix</keyword>
<dbReference type="EC" id="7.-.-.-" evidence="6"/>
<dbReference type="PANTHER" id="PTHR36118:SF1">
    <property type="entry name" value="ION-TRANSLOCATING OXIDOREDUCTASE COMPLEX SUBUNIT G"/>
    <property type="match status" value="1"/>
</dbReference>
<evidence type="ECO:0000313" key="8">
    <source>
        <dbReference type="EMBL" id="MDT0593917.1"/>
    </source>
</evidence>
<sequence length="216" mass="24025">MFSHIRKNGLLLGAFALGTTSIIALTYTLTHEKIAQAREQQLLSTLNQVIPKQMHDNDLHLDCLKVPADPLLGEKAQRVFRSRLLENNTAIAIETTAPNGYSGAIDLVVAVNIENSILGVRTINHKETPGLGDKIDHRLSDWIFDFDNKQYSDDTGQRWQVKKDGGQFDQFTGATITPRAVIAAVKNATIYIKQNSTYLYNAQSNCLTTPLTEDKQ</sequence>
<protein>
    <recommendedName>
        <fullName evidence="6">Ion-translocating oxidoreductase complex subunit G</fullName>
        <ecNumber evidence="6">7.-.-.-</ecNumber>
    </recommendedName>
    <alternativeName>
        <fullName evidence="6">Rnf electron transport complex subunit G</fullName>
    </alternativeName>
</protein>
<keyword evidence="6" id="KW-0472">Membrane</keyword>